<dbReference type="SMART" id="SM00320">
    <property type="entry name" value="WD40"/>
    <property type="match status" value="5"/>
</dbReference>
<dbReference type="InterPro" id="IPR015943">
    <property type="entry name" value="WD40/YVTN_repeat-like_dom_sf"/>
</dbReference>
<evidence type="ECO:0000313" key="5">
    <source>
        <dbReference type="EMBL" id="UYV83841.1"/>
    </source>
</evidence>
<organism evidence="5 6">
    <name type="scientific">Cordylochernes scorpioides</name>
    <dbReference type="NCBI Taxonomy" id="51811"/>
    <lineage>
        <taxon>Eukaryota</taxon>
        <taxon>Metazoa</taxon>
        <taxon>Ecdysozoa</taxon>
        <taxon>Arthropoda</taxon>
        <taxon>Chelicerata</taxon>
        <taxon>Arachnida</taxon>
        <taxon>Pseudoscorpiones</taxon>
        <taxon>Cheliferoidea</taxon>
        <taxon>Chernetidae</taxon>
        <taxon>Cordylochernes</taxon>
    </lineage>
</organism>
<dbReference type="EMBL" id="CP092886">
    <property type="protein sequence ID" value="UYV83841.1"/>
    <property type="molecule type" value="Genomic_DNA"/>
</dbReference>
<protein>
    <submittedName>
        <fullName evidence="5">DYNC1I2</fullName>
    </submittedName>
</protein>
<feature type="non-terminal residue" evidence="5">
    <location>
        <position position="1"/>
    </location>
</feature>
<evidence type="ECO:0000256" key="1">
    <source>
        <dbReference type="ARBA" id="ARBA00004496"/>
    </source>
</evidence>
<evidence type="ECO:0000256" key="2">
    <source>
        <dbReference type="ARBA" id="ARBA00022490"/>
    </source>
</evidence>
<dbReference type="InterPro" id="IPR001680">
    <property type="entry name" value="WD40_rpt"/>
</dbReference>
<evidence type="ECO:0000256" key="4">
    <source>
        <dbReference type="ARBA" id="ARBA00022737"/>
    </source>
</evidence>
<dbReference type="SUPFAM" id="SSF50978">
    <property type="entry name" value="WD40 repeat-like"/>
    <property type="match status" value="1"/>
</dbReference>
<accession>A0ABY6LRY0</accession>
<dbReference type="InterPro" id="IPR050687">
    <property type="entry name" value="Dynein_IC"/>
</dbReference>
<dbReference type="PANTHER" id="PTHR12442">
    <property type="entry name" value="DYNEIN INTERMEDIATE CHAIN"/>
    <property type="match status" value="1"/>
</dbReference>
<dbReference type="Pfam" id="PF00400">
    <property type="entry name" value="WD40"/>
    <property type="match status" value="2"/>
</dbReference>
<evidence type="ECO:0000313" key="6">
    <source>
        <dbReference type="Proteomes" id="UP001235939"/>
    </source>
</evidence>
<keyword evidence="3" id="KW-0853">WD repeat</keyword>
<reference evidence="5 6" key="1">
    <citation type="submission" date="2022-03" db="EMBL/GenBank/DDBJ databases">
        <title>A chromosomal length assembly of Cordylochernes scorpioides.</title>
        <authorList>
            <person name="Zeh D."/>
            <person name="Zeh J."/>
        </authorList>
    </citation>
    <scope>NUCLEOTIDE SEQUENCE [LARGE SCALE GENOMIC DNA]</scope>
    <source>
        <strain evidence="5">IN4F17</strain>
        <tissue evidence="5">Whole Body</tissue>
    </source>
</reference>
<name>A0ABY6LRY0_9ARAC</name>
<sequence>MAASDMRNRHLVQPLLTWSTNAAHPVSLDIRSPYRFPELLAASYNNNEESPNDPDGICLIWNMKFKKSTPEFIFHSQSPVMCARFAKFHPNLVIGGTYSGQICIWDNRYPKHTPVQRSPLSSLAHTHPVYCLQVVGTENAHNLVTVSTDGKLCTWSLDMLSSPQETMDLINQKQTNVAVTCLSFPAGDFNNFIVGSEEDMVYSGCRHGNKAGVMDTFEGHMGPLTGLDCHPAQGTLDFSHLFLTSSLDWTCKLWSLKEPKPIYSFENNNDYVFDIRWSPIHPALFASVDGRGRLDLWNLNLDTELPSTSVIVGDNSALNRVIWTPNGHQVVVGDDLGKIWIYDVGE</sequence>
<dbReference type="Gene3D" id="2.130.10.10">
    <property type="entry name" value="YVTN repeat-like/Quinoprotein amine dehydrogenase"/>
    <property type="match status" value="2"/>
</dbReference>
<comment type="subcellular location">
    <subcellularLocation>
        <location evidence="1">Cytoplasm</location>
    </subcellularLocation>
</comment>
<keyword evidence="6" id="KW-1185">Reference proteome</keyword>
<evidence type="ECO:0000256" key="3">
    <source>
        <dbReference type="ARBA" id="ARBA00022574"/>
    </source>
</evidence>
<gene>
    <name evidence="5" type="ORF">LAZ67_X000385</name>
</gene>
<dbReference type="InterPro" id="IPR036322">
    <property type="entry name" value="WD40_repeat_dom_sf"/>
</dbReference>
<keyword evidence="4" id="KW-0677">Repeat</keyword>
<dbReference type="PANTHER" id="PTHR12442:SF22">
    <property type="entry name" value="CYTOPLASMIC DYNEIN 1 INTERMEDIATE CHAIN-RELATED"/>
    <property type="match status" value="1"/>
</dbReference>
<dbReference type="Proteomes" id="UP001235939">
    <property type="component" value="Chromosome X"/>
</dbReference>
<proteinExistence type="predicted"/>
<keyword evidence="2" id="KW-0963">Cytoplasm</keyword>